<dbReference type="Proteomes" id="UP000256686">
    <property type="component" value="Unassembled WGS sequence"/>
</dbReference>
<feature type="signal peptide" evidence="1">
    <location>
        <begin position="1"/>
        <end position="19"/>
    </location>
</feature>
<sequence length="300" mass="34644">MKKIILSLGIIISTTSLNAQVKLYNVDLPHFNKSNLVKSAKTVKNVNNFTKRVTNITEYNAMGQLHGINIEYRSDSSVGLIRYYHNNKIVYIAQPFMNGSTIQKVFNYTDNGSYNGVQSYTYLNSDNKWSKSEFIFNNGRLSNIDNKFKLPNYTINFKDGKLNGEFYFYDSLHCSCYYYGNAQDGKIKNIAKFEIGEDLSFRNTFYFVNDKTIKSTTVTDYRRPFEENISINEIPVIVENKKVILDNNTPKIVFNDQLDWMLILKEKSIDSSYNSDLEMIDMSDTTFGAPSPYTLPQKQH</sequence>
<evidence type="ECO:0008006" key="4">
    <source>
        <dbReference type="Google" id="ProtNLM"/>
    </source>
</evidence>
<keyword evidence="1" id="KW-0732">Signal</keyword>
<organism evidence="2 3">
    <name type="scientific">Chryseobacterium pennae</name>
    <dbReference type="NCBI Taxonomy" id="2258962"/>
    <lineage>
        <taxon>Bacteria</taxon>
        <taxon>Pseudomonadati</taxon>
        <taxon>Bacteroidota</taxon>
        <taxon>Flavobacteriia</taxon>
        <taxon>Flavobacteriales</taxon>
        <taxon>Weeksellaceae</taxon>
        <taxon>Chryseobacterium group</taxon>
        <taxon>Chryseobacterium</taxon>
    </lineage>
</organism>
<evidence type="ECO:0000313" key="2">
    <source>
        <dbReference type="EMBL" id="REC63921.1"/>
    </source>
</evidence>
<dbReference type="EMBL" id="QNVT01000002">
    <property type="protein sequence ID" value="REC63921.1"/>
    <property type="molecule type" value="Genomic_DNA"/>
</dbReference>
<accession>A0A3D9CEI6</accession>
<gene>
    <name evidence="2" type="ORF">DRF65_04270</name>
</gene>
<evidence type="ECO:0000313" key="3">
    <source>
        <dbReference type="Proteomes" id="UP000256686"/>
    </source>
</evidence>
<keyword evidence="3" id="KW-1185">Reference proteome</keyword>
<feature type="chain" id="PRO_5017627241" description="MORN repeat variant" evidence="1">
    <location>
        <begin position="20"/>
        <end position="300"/>
    </location>
</feature>
<evidence type="ECO:0000256" key="1">
    <source>
        <dbReference type="SAM" id="SignalP"/>
    </source>
</evidence>
<dbReference type="AlphaFoldDB" id="A0A3D9CEI6"/>
<dbReference type="RefSeq" id="WP_115969037.1">
    <property type="nucleotide sequence ID" value="NZ_QNVT01000002.1"/>
</dbReference>
<reference evidence="3" key="1">
    <citation type="submission" date="2018-06" db="EMBL/GenBank/DDBJ databases">
        <authorList>
            <person name="Lum Nde A."/>
            <person name="Hugo C."/>
        </authorList>
    </citation>
    <scope>NUCLEOTIDE SEQUENCE [LARGE SCALE GENOMIC DNA]</scope>
    <source>
        <strain evidence="3">1_F178</strain>
    </source>
</reference>
<proteinExistence type="predicted"/>
<comment type="caution">
    <text evidence="2">The sequence shown here is derived from an EMBL/GenBank/DDBJ whole genome shotgun (WGS) entry which is preliminary data.</text>
</comment>
<name>A0A3D9CEI6_9FLAO</name>
<protein>
    <recommendedName>
        <fullName evidence="4">MORN repeat variant</fullName>
    </recommendedName>
</protein>